<reference evidence="1 2" key="1">
    <citation type="journal article" date="2020" name="ISME J.">
        <title>Uncovering the hidden diversity of litter-decomposition mechanisms in mushroom-forming fungi.</title>
        <authorList>
            <person name="Floudas D."/>
            <person name="Bentzer J."/>
            <person name="Ahren D."/>
            <person name="Johansson T."/>
            <person name="Persson P."/>
            <person name="Tunlid A."/>
        </authorList>
    </citation>
    <scope>NUCLEOTIDE SEQUENCE [LARGE SCALE GENOMIC DNA]</scope>
    <source>
        <strain evidence="1 2">CBS 146.42</strain>
    </source>
</reference>
<evidence type="ECO:0008006" key="3">
    <source>
        <dbReference type="Google" id="ProtNLM"/>
    </source>
</evidence>
<dbReference type="Gene3D" id="2.60.40.640">
    <property type="match status" value="1"/>
</dbReference>
<dbReference type="OrthoDB" id="3262423at2759"/>
<accession>A0A8H5LMW2</accession>
<keyword evidence="2" id="KW-1185">Reference proteome</keyword>
<dbReference type="AlphaFoldDB" id="A0A8H5LMW2"/>
<name>A0A8H5LMW2_9AGAR</name>
<comment type="caution">
    <text evidence="1">The sequence shown here is derived from an EMBL/GenBank/DDBJ whole genome shotgun (WGS) entry which is preliminary data.</text>
</comment>
<sequence length="436" mass="48699">MNVHTIKLLLRGKAQVEEHSTSLPAATDHIFLDKSFYIFSKKASEDPRKSGRCEVSKNKEFDGTLHGSYSFPFTIPFPTSVEWRYPTQAKGSLDSQTKPVLTYETPPSFREKRVASAVVYELVCEVKHGALRSHSRTMTEIIFTPKKVSPPASEKRQIAYREDALLPWPLADPDGWHALPAVMIRGQYQSRPVEAKCILHLAKPVHALPLVGLISTPKLGFYQLSFTRGTIIPCFFSLSCHNFAFLEALATPHTINFHLFREIGHLVQTPLKEKGGKRANTRTTKRAHIAKAVWWKPPKMDTPPALTEIFLEGEVHLPKSLLSSCDFPLFMIEYTMELLPFTLASFTPTREFLVNGVSDAQGLEGEIYESLVKQVVDITNFHEFGPVPKPFTIPVTGELARGITVDDPSTTFSAFGSSLTGLNATPYLNAELPFLT</sequence>
<dbReference type="InterPro" id="IPR014752">
    <property type="entry name" value="Arrestin-like_C"/>
</dbReference>
<proteinExistence type="predicted"/>
<evidence type="ECO:0000313" key="2">
    <source>
        <dbReference type="Proteomes" id="UP000559027"/>
    </source>
</evidence>
<organism evidence="1 2">
    <name type="scientific">Leucocoprinus leucothites</name>
    <dbReference type="NCBI Taxonomy" id="201217"/>
    <lineage>
        <taxon>Eukaryota</taxon>
        <taxon>Fungi</taxon>
        <taxon>Dikarya</taxon>
        <taxon>Basidiomycota</taxon>
        <taxon>Agaricomycotina</taxon>
        <taxon>Agaricomycetes</taxon>
        <taxon>Agaricomycetidae</taxon>
        <taxon>Agaricales</taxon>
        <taxon>Agaricineae</taxon>
        <taxon>Agaricaceae</taxon>
        <taxon>Leucocoprinus</taxon>
    </lineage>
</organism>
<protein>
    <recommendedName>
        <fullName evidence="3">Arrestin-like N-terminal domain-containing protein</fullName>
    </recommendedName>
</protein>
<dbReference type="Proteomes" id="UP000559027">
    <property type="component" value="Unassembled WGS sequence"/>
</dbReference>
<evidence type="ECO:0000313" key="1">
    <source>
        <dbReference type="EMBL" id="KAF5363470.1"/>
    </source>
</evidence>
<gene>
    <name evidence="1" type="ORF">D9756_000170</name>
</gene>
<dbReference type="EMBL" id="JAACJO010000001">
    <property type="protein sequence ID" value="KAF5363470.1"/>
    <property type="molecule type" value="Genomic_DNA"/>
</dbReference>